<dbReference type="EMBL" id="CP096040">
    <property type="protein sequence ID" value="USQ95141.1"/>
    <property type="molecule type" value="Genomic_DNA"/>
</dbReference>
<name>A0ABY4ZRC7_9CAUL</name>
<dbReference type="Proteomes" id="UP001057520">
    <property type="component" value="Chromosome"/>
</dbReference>
<sequence>MVKFQSRVFVEALDRRRLLAGLVAVASPGVAFAATRRKAAPKPPPPPPPPLVTVLGDSITAGIGLASDLAMPARLQAALDRMSAPARVHGFGVLGDTTFGGLARVDQVPAETSVCVVALGGNDLLQGLDPTRTKANLRAIVERLKARGIRVVLAGLKAPALLGVDYARRFTQIYPDVAREQGVFYAPDFFTGVIGVSRFMQRDGIHPNAEGARIIAERLAPVVAQALRA</sequence>
<evidence type="ECO:0000256" key="1">
    <source>
        <dbReference type="SAM" id="SignalP"/>
    </source>
</evidence>
<evidence type="ECO:0000313" key="4">
    <source>
        <dbReference type="Proteomes" id="UP001057520"/>
    </source>
</evidence>
<dbReference type="CDD" id="cd01822">
    <property type="entry name" value="Lysophospholipase_L1_like"/>
    <property type="match status" value="1"/>
</dbReference>
<dbReference type="PANTHER" id="PTHR30383:SF24">
    <property type="entry name" value="THIOESTERASE 1_PROTEASE 1_LYSOPHOSPHOLIPASE L1"/>
    <property type="match status" value="1"/>
</dbReference>
<dbReference type="Gene3D" id="3.40.50.1110">
    <property type="entry name" value="SGNH hydrolase"/>
    <property type="match status" value="1"/>
</dbReference>
<dbReference type="InterPro" id="IPR036514">
    <property type="entry name" value="SGNH_hydro_sf"/>
</dbReference>
<dbReference type="InterPro" id="IPR013830">
    <property type="entry name" value="SGNH_hydro"/>
</dbReference>
<feature type="signal peptide" evidence="1">
    <location>
        <begin position="1"/>
        <end position="33"/>
    </location>
</feature>
<dbReference type="PANTHER" id="PTHR30383">
    <property type="entry name" value="THIOESTERASE 1/PROTEASE 1/LYSOPHOSPHOLIPASE L1"/>
    <property type="match status" value="1"/>
</dbReference>
<organism evidence="3 4">
    <name type="scientific">Caulobacter segnis</name>
    <dbReference type="NCBI Taxonomy" id="88688"/>
    <lineage>
        <taxon>Bacteria</taxon>
        <taxon>Pseudomonadati</taxon>
        <taxon>Pseudomonadota</taxon>
        <taxon>Alphaproteobacteria</taxon>
        <taxon>Caulobacterales</taxon>
        <taxon>Caulobacteraceae</taxon>
        <taxon>Caulobacter</taxon>
    </lineage>
</organism>
<gene>
    <name evidence="3" type="ORF">MZV50_21700</name>
</gene>
<protein>
    <submittedName>
        <fullName evidence="3">Arylesterase</fullName>
    </submittedName>
</protein>
<dbReference type="SUPFAM" id="SSF52266">
    <property type="entry name" value="SGNH hydrolase"/>
    <property type="match status" value="1"/>
</dbReference>
<keyword evidence="4" id="KW-1185">Reference proteome</keyword>
<evidence type="ECO:0000313" key="3">
    <source>
        <dbReference type="EMBL" id="USQ95141.1"/>
    </source>
</evidence>
<dbReference type="Pfam" id="PF13472">
    <property type="entry name" value="Lipase_GDSL_2"/>
    <property type="match status" value="1"/>
</dbReference>
<feature type="domain" description="SGNH hydrolase-type esterase" evidence="2">
    <location>
        <begin position="54"/>
        <end position="214"/>
    </location>
</feature>
<dbReference type="InterPro" id="IPR051532">
    <property type="entry name" value="Ester_Hydrolysis_Enzymes"/>
</dbReference>
<reference evidence="3 4" key="1">
    <citation type="submission" date="2022-04" db="EMBL/GenBank/DDBJ databases">
        <title>Genome sequence of soybean root-associated Caulobacter segnis RL271.</title>
        <authorList>
            <person name="Longley R."/>
            <person name="Bonito G."/>
            <person name="Trigodet F."/>
            <person name="Crosson S."/>
            <person name="Fiebig A."/>
        </authorList>
    </citation>
    <scope>NUCLEOTIDE SEQUENCE [LARGE SCALE GENOMIC DNA]</scope>
    <source>
        <strain evidence="3 4">RL271</strain>
    </source>
</reference>
<proteinExistence type="predicted"/>
<evidence type="ECO:0000259" key="2">
    <source>
        <dbReference type="Pfam" id="PF13472"/>
    </source>
</evidence>
<feature type="chain" id="PRO_5046368335" evidence="1">
    <location>
        <begin position="34"/>
        <end position="229"/>
    </location>
</feature>
<accession>A0ABY4ZRC7</accession>
<keyword evidence="1" id="KW-0732">Signal</keyword>